<proteinExistence type="predicted"/>
<protein>
    <submittedName>
        <fullName evidence="1">Bacteriocin biosynthesis cyclodehydratase domain-containing protein</fullName>
    </submittedName>
</protein>
<dbReference type="InterPro" id="IPR035985">
    <property type="entry name" value="Ubiquitin-activating_enz"/>
</dbReference>
<dbReference type="AlphaFoldDB" id="A0A1M5JB64"/>
<gene>
    <name evidence="1" type="ORF">SAMN05444320_108202</name>
</gene>
<dbReference type="EMBL" id="FQVN01000008">
    <property type="protein sequence ID" value="SHG37615.1"/>
    <property type="molecule type" value="Genomic_DNA"/>
</dbReference>
<dbReference type="Gene3D" id="3.40.50.720">
    <property type="entry name" value="NAD(P)-binding Rossmann-like Domain"/>
    <property type="match status" value="1"/>
</dbReference>
<accession>A0A1M5JB64</accession>
<name>A0A1M5JB64_STRHI</name>
<reference evidence="1 2" key="1">
    <citation type="submission" date="2016-11" db="EMBL/GenBank/DDBJ databases">
        <authorList>
            <person name="Jaros S."/>
            <person name="Januszkiewicz K."/>
            <person name="Wedrychowicz H."/>
        </authorList>
    </citation>
    <scope>NUCLEOTIDE SEQUENCE [LARGE SCALE GENOMIC DNA]</scope>
    <source>
        <strain evidence="1 2">DSM 44523</strain>
    </source>
</reference>
<evidence type="ECO:0000313" key="1">
    <source>
        <dbReference type="EMBL" id="SHG37615.1"/>
    </source>
</evidence>
<keyword evidence="2" id="KW-1185">Reference proteome</keyword>
<sequence length="355" mass="37151">MTTSETHATLPRRPRLLPGLPLLWRAPDTAQLGVDPARAAVISGLSPGQAGVLRELDGRHTVAELVRQGAAGGSSPREVTELLTLLARGGLVEDAMAPPSAAPTVLPPRLAPDLVAWTLRTGRPGRAALAERAETTVVVHGDGRLAVAVATMLAAAGVGRVHVLAEGNVHPEDTGCGYLDEDIGRERGLAAVDAVCRAAPGVRASRTPPARPYELAVLADAVVPDPRLVRRLTRAAVPHLLVRVRDGTGVVGPLVLPGRTSCVTCHDLIRADHDPRWPALAAQLSGRAQPVDLGCAMATAGLAVSQALLALGWRHAGAVPPATVDGTLELDPARATVVRRSWHRHPDCPCWRVRG</sequence>
<evidence type="ECO:0000313" key="2">
    <source>
        <dbReference type="Proteomes" id="UP000184501"/>
    </source>
</evidence>
<organism evidence="1 2">
    <name type="scientific">Streptoalloteichus hindustanus</name>
    <dbReference type="NCBI Taxonomy" id="2017"/>
    <lineage>
        <taxon>Bacteria</taxon>
        <taxon>Bacillati</taxon>
        <taxon>Actinomycetota</taxon>
        <taxon>Actinomycetes</taxon>
        <taxon>Pseudonocardiales</taxon>
        <taxon>Pseudonocardiaceae</taxon>
        <taxon>Streptoalloteichus</taxon>
    </lineage>
</organism>
<dbReference type="STRING" id="2017.SAMN05444320_108202"/>
<dbReference type="OrthoDB" id="4426339at2"/>
<dbReference type="RefSeq" id="WP_073487234.1">
    <property type="nucleotide sequence ID" value="NZ_FQVN01000008.1"/>
</dbReference>
<dbReference type="Proteomes" id="UP000184501">
    <property type="component" value="Unassembled WGS sequence"/>
</dbReference>
<dbReference type="GO" id="GO:0008641">
    <property type="term" value="F:ubiquitin-like modifier activating enzyme activity"/>
    <property type="evidence" value="ECO:0007669"/>
    <property type="project" value="InterPro"/>
</dbReference>
<dbReference type="SUPFAM" id="SSF69572">
    <property type="entry name" value="Activating enzymes of the ubiquitin-like proteins"/>
    <property type="match status" value="1"/>
</dbReference>